<proteinExistence type="predicted"/>
<feature type="region of interest" description="Disordered" evidence="1">
    <location>
        <begin position="90"/>
        <end position="111"/>
    </location>
</feature>
<protein>
    <submittedName>
        <fullName evidence="2">Uncharacterized protein</fullName>
    </submittedName>
</protein>
<dbReference type="RefSeq" id="XP_070914338.1">
    <property type="nucleotide sequence ID" value="XM_071058237.1"/>
</dbReference>
<dbReference type="EMBL" id="BAAFSV010000002">
    <property type="protein sequence ID" value="GAB1312605.1"/>
    <property type="molecule type" value="Genomic_DNA"/>
</dbReference>
<name>A0ABQ0G4A6_9PEZI</name>
<evidence type="ECO:0000313" key="3">
    <source>
        <dbReference type="Proteomes" id="UP001628179"/>
    </source>
</evidence>
<organism evidence="2 3">
    <name type="scientific">Madurella fahalii</name>
    <dbReference type="NCBI Taxonomy" id="1157608"/>
    <lineage>
        <taxon>Eukaryota</taxon>
        <taxon>Fungi</taxon>
        <taxon>Dikarya</taxon>
        <taxon>Ascomycota</taxon>
        <taxon>Pezizomycotina</taxon>
        <taxon>Sordariomycetes</taxon>
        <taxon>Sordariomycetidae</taxon>
        <taxon>Sordariales</taxon>
        <taxon>Sordariales incertae sedis</taxon>
        <taxon>Madurella</taxon>
    </lineage>
</organism>
<keyword evidence="3" id="KW-1185">Reference proteome</keyword>
<accession>A0ABQ0G4A6</accession>
<sequence>MCRKVVFKGTCPQCADTFTWDELSQELSCLEAKNNGVFGMCKEGTHVDEKPHDQECDPCLAEMAADEGYDGGMDDVETFEFVGGRWYGDKKEATNRDQDSGKHKNKKQRTT</sequence>
<dbReference type="Proteomes" id="UP001628179">
    <property type="component" value="Unassembled WGS sequence"/>
</dbReference>
<reference evidence="2 3" key="1">
    <citation type="submission" date="2024-09" db="EMBL/GenBank/DDBJ databases">
        <title>Itraconazole resistance in Madurella fahalii resulting from another homologue of gene encoding cytochrome P450 14-alpha sterol demethylase (CYP51).</title>
        <authorList>
            <person name="Yoshioka I."/>
            <person name="Fahal A.H."/>
            <person name="Kaneko S."/>
            <person name="Yaguchi T."/>
        </authorList>
    </citation>
    <scope>NUCLEOTIDE SEQUENCE [LARGE SCALE GENOMIC DNA]</scope>
    <source>
        <strain evidence="2 3">IFM 68171</strain>
    </source>
</reference>
<gene>
    <name evidence="2" type="ORF">MFIFM68171_02815</name>
</gene>
<evidence type="ECO:0000313" key="2">
    <source>
        <dbReference type="EMBL" id="GAB1312605.1"/>
    </source>
</evidence>
<dbReference type="GeneID" id="98173560"/>
<comment type="caution">
    <text evidence="2">The sequence shown here is derived from an EMBL/GenBank/DDBJ whole genome shotgun (WGS) entry which is preliminary data.</text>
</comment>
<evidence type="ECO:0000256" key="1">
    <source>
        <dbReference type="SAM" id="MobiDB-lite"/>
    </source>
</evidence>
<feature type="compositionally biased region" description="Basic and acidic residues" evidence="1">
    <location>
        <begin position="90"/>
        <end position="102"/>
    </location>
</feature>